<protein>
    <recommendedName>
        <fullName evidence="1">PH domain-containing protein</fullName>
    </recommendedName>
</protein>
<name>A0A9X8H9F3_APHAT</name>
<dbReference type="InterPro" id="IPR011993">
    <property type="entry name" value="PH-like_dom_sf"/>
</dbReference>
<evidence type="ECO:0000313" key="3">
    <source>
        <dbReference type="Proteomes" id="UP000275652"/>
    </source>
</evidence>
<dbReference type="PROSITE" id="PS50003">
    <property type="entry name" value="PH_DOMAIN"/>
    <property type="match status" value="1"/>
</dbReference>
<dbReference type="SMART" id="SM00233">
    <property type="entry name" value="PH"/>
    <property type="match status" value="1"/>
</dbReference>
<dbReference type="AlphaFoldDB" id="A0A9X8H9F3"/>
<gene>
    <name evidence="2" type="ORF">DYB28_012877</name>
</gene>
<reference evidence="2 3" key="1">
    <citation type="journal article" date="2018" name="J. Invertebr. Pathol.">
        <title>New genotyping method for the causative agent of crayfish plague (Aphanomyces astaci) based on whole genome data.</title>
        <authorList>
            <person name="Minardi D."/>
            <person name="Studholme D.J."/>
            <person name="van der Giezen M."/>
            <person name="Pretto T."/>
            <person name="Oidtmann B."/>
        </authorList>
    </citation>
    <scope>NUCLEOTIDE SEQUENCE [LARGE SCALE GENOMIC DNA]</scope>
    <source>
        <strain evidence="2 3">KB13</strain>
    </source>
</reference>
<comment type="caution">
    <text evidence="2">The sequence shown here is derived from an EMBL/GenBank/DDBJ whole genome shotgun (WGS) entry which is preliminary data.</text>
</comment>
<feature type="non-terminal residue" evidence="2">
    <location>
        <position position="205"/>
    </location>
</feature>
<dbReference type="SUPFAM" id="SSF50729">
    <property type="entry name" value="PH domain-like"/>
    <property type="match status" value="1"/>
</dbReference>
<dbReference type="Gene3D" id="2.30.29.30">
    <property type="entry name" value="Pleckstrin-homology domain (PH domain)/Phosphotyrosine-binding domain (PTB)"/>
    <property type="match status" value="1"/>
</dbReference>
<evidence type="ECO:0000259" key="1">
    <source>
        <dbReference type="PROSITE" id="PS50003"/>
    </source>
</evidence>
<organism evidence="2 3">
    <name type="scientific">Aphanomyces astaci</name>
    <name type="common">Crayfish plague agent</name>
    <dbReference type="NCBI Taxonomy" id="112090"/>
    <lineage>
        <taxon>Eukaryota</taxon>
        <taxon>Sar</taxon>
        <taxon>Stramenopiles</taxon>
        <taxon>Oomycota</taxon>
        <taxon>Saprolegniomycetes</taxon>
        <taxon>Saprolegniales</taxon>
        <taxon>Verrucalvaceae</taxon>
        <taxon>Aphanomyces</taxon>
    </lineage>
</organism>
<proteinExistence type="predicted"/>
<evidence type="ECO:0000313" key="2">
    <source>
        <dbReference type="EMBL" id="RLO05410.1"/>
    </source>
</evidence>
<sequence>TLEVLRASVTKSALDIFIRKQKLIFEELGNSMTEPLAIVQKIEAEKDLIQTIRRIPRNLIRCGFLKYQVTSTMFKTWKDMFGVITQDRWLHLFELNPPTLSCVKSLNEYILECLPGATADSVTCNPFASISLPNCRLTIAKGHSPTFEVAEAVASTGLFSVFKTESTKRHMFQCVSQPDLVDWVVAAKRLIPSPTSSHSRPYHHR</sequence>
<dbReference type="Proteomes" id="UP000275652">
    <property type="component" value="Unassembled WGS sequence"/>
</dbReference>
<accession>A0A9X8H9F3</accession>
<feature type="domain" description="PH" evidence="1">
    <location>
        <begin position="58"/>
        <end position="192"/>
    </location>
</feature>
<dbReference type="InterPro" id="IPR001849">
    <property type="entry name" value="PH_domain"/>
</dbReference>
<dbReference type="EMBL" id="QUTI01026972">
    <property type="protein sequence ID" value="RLO05410.1"/>
    <property type="molecule type" value="Genomic_DNA"/>
</dbReference>